<comment type="caution">
    <text evidence="2">The sequence shown here is derived from an EMBL/GenBank/DDBJ whole genome shotgun (WGS) entry which is preliminary data.</text>
</comment>
<reference evidence="2" key="1">
    <citation type="submission" date="2018-11" db="EMBL/GenBank/DDBJ databases">
        <authorList>
            <consortium name="Pathogen Informatics"/>
        </authorList>
    </citation>
    <scope>NUCLEOTIDE SEQUENCE</scope>
</reference>
<dbReference type="EMBL" id="CAAALY010018460">
    <property type="protein sequence ID" value="VEL13662.1"/>
    <property type="molecule type" value="Genomic_DNA"/>
</dbReference>
<feature type="region of interest" description="Disordered" evidence="1">
    <location>
        <begin position="36"/>
        <end position="56"/>
    </location>
</feature>
<sequence>MLFCLDFVDISALLPKASGPHYNYLCRPTRENSFVTQGQAVHGDTDPQPQLSGRRSLADACRPDTLHRKEMLSPDLNICLGPKDAPIVSRDSISQEVLDALEEGGKWLDSFMPFQNVLDLCVPQTEPFGQPRGYLLRELG</sequence>
<protein>
    <submittedName>
        <fullName evidence="2">Uncharacterized protein</fullName>
    </submittedName>
</protein>
<name>A0A448WK21_9PLAT</name>
<evidence type="ECO:0000313" key="3">
    <source>
        <dbReference type="Proteomes" id="UP000784294"/>
    </source>
</evidence>
<proteinExistence type="predicted"/>
<evidence type="ECO:0000313" key="2">
    <source>
        <dbReference type="EMBL" id="VEL13662.1"/>
    </source>
</evidence>
<keyword evidence="3" id="KW-1185">Reference proteome</keyword>
<organism evidence="2 3">
    <name type="scientific">Protopolystoma xenopodis</name>
    <dbReference type="NCBI Taxonomy" id="117903"/>
    <lineage>
        <taxon>Eukaryota</taxon>
        <taxon>Metazoa</taxon>
        <taxon>Spiralia</taxon>
        <taxon>Lophotrochozoa</taxon>
        <taxon>Platyhelminthes</taxon>
        <taxon>Monogenea</taxon>
        <taxon>Polyopisthocotylea</taxon>
        <taxon>Polystomatidea</taxon>
        <taxon>Polystomatidae</taxon>
        <taxon>Protopolystoma</taxon>
    </lineage>
</organism>
<evidence type="ECO:0000256" key="1">
    <source>
        <dbReference type="SAM" id="MobiDB-lite"/>
    </source>
</evidence>
<dbReference type="Proteomes" id="UP000784294">
    <property type="component" value="Unassembled WGS sequence"/>
</dbReference>
<dbReference type="AlphaFoldDB" id="A0A448WK21"/>
<accession>A0A448WK21</accession>
<gene>
    <name evidence="2" type="ORF">PXEA_LOCUS7102</name>
</gene>